<dbReference type="InterPro" id="IPR006186">
    <property type="entry name" value="Ser/Thr-sp_prot-phosphatase"/>
</dbReference>
<keyword evidence="11" id="KW-1185">Reference proteome</keyword>
<dbReference type="GO" id="GO:0005634">
    <property type="term" value="C:nucleus"/>
    <property type="evidence" value="ECO:0007669"/>
    <property type="project" value="UniProtKB-SubCell"/>
</dbReference>
<protein>
    <recommendedName>
        <fullName evidence="8">Serine/threonine-protein phosphatase</fullName>
        <ecNumber evidence="8">3.1.3.16</ecNumber>
    </recommendedName>
</protein>
<evidence type="ECO:0000256" key="5">
    <source>
        <dbReference type="ARBA" id="ARBA00022490"/>
    </source>
</evidence>
<accession>A0ABD3NRL5</accession>
<dbReference type="PROSITE" id="PS00125">
    <property type="entry name" value="SER_THR_PHOSPHATASE"/>
    <property type="match status" value="1"/>
</dbReference>
<dbReference type="InterPro" id="IPR029052">
    <property type="entry name" value="Metallo-depent_PP-like"/>
</dbReference>
<dbReference type="InterPro" id="IPR044189">
    <property type="entry name" value="XPO4/7-like"/>
</dbReference>
<dbReference type="PROSITE" id="PS50166">
    <property type="entry name" value="IMPORTIN_B_NT"/>
    <property type="match status" value="1"/>
</dbReference>
<dbReference type="SUPFAM" id="SSF48371">
    <property type="entry name" value="ARM repeat"/>
    <property type="match status" value="1"/>
</dbReference>
<keyword evidence="8" id="KW-0378">Hydrolase</keyword>
<evidence type="ECO:0000313" key="10">
    <source>
        <dbReference type="EMBL" id="KAL3777893.1"/>
    </source>
</evidence>
<evidence type="ECO:0000256" key="1">
    <source>
        <dbReference type="ARBA" id="ARBA00004123"/>
    </source>
</evidence>
<evidence type="ECO:0000313" key="11">
    <source>
        <dbReference type="Proteomes" id="UP001530400"/>
    </source>
</evidence>
<dbReference type="InterPro" id="IPR004843">
    <property type="entry name" value="Calcineurin-like_PHP"/>
</dbReference>
<keyword evidence="5" id="KW-0963">Cytoplasm</keyword>
<dbReference type="Pfam" id="PF03810">
    <property type="entry name" value="IBN_N"/>
    <property type="match status" value="1"/>
</dbReference>
<gene>
    <name evidence="10" type="ORF">ACHAWO_008430</name>
</gene>
<comment type="subcellular location">
    <subcellularLocation>
        <location evidence="2">Cytoplasm</location>
    </subcellularLocation>
    <subcellularLocation>
        <location evidence="1">Nucleus</location>
    </subcellularLocation>
</comment>
<dbReference type="FunFam" id="1.25.10.10:FF:000520">
    <property type="entry name" value="Exportin-7-A"/>
    <property type="match status" value="1"/>
</dbReference>
<dbReference type="PANTHER" id="PTHR12596">
    <property type="entry name" value="EXPORTIN 4,7-RELATED"/>
    <property type="match status" value="1"/>
</dbReference>
<dbReference type="InterPro" id="IPR001494">
    <property type="entry name" value="Importin-beta_N"/>
</dbReference>
<organism evidence="10 11">
    <name type="scientific">Cyclotella atomus</name>
    <dbReference type="NCBI Taxonomy" id="382360"/>
    <lineage>
        <taxon>Eukaryota</taxon>
        <taxon>Sar</taxon>
        <taxon>Stramenopiles</taxon>
        <taxon>Ochrophyta</taxon>
        <taxon>Bacillariophyta</taxon>
        <taxon>Coscinodiscophyceae</taxon>
        <taxon>Thalassiosirophycidae</taxon>
        <taxon>Stephanodiscales</taxon>
        <taxon>Stephanodiscaceae</taxon>
        <taxon>Cyclotella</taxon>
    </lineage>
</organism>
<dbReference type="Proteomes" id="UP001530400">
    <property type="component" value="Unassembled WGS sequence"/>
</dbReference>
<dbReference type="SMART" id="SM00913">
    <property type="entry name" value="IBN_N"/>
    <property type="match status" value="1"/>
</dbReference>
<keyword evidence="4" id="KW-0813">Transport</keyword>
<dbReference type="GO" id="GO:0004722">
    <property type="term" value="F:protein serine/threonine phosphatase activity"/>
    <property type="evidence" value="ECO:0007669"/>
    <property type="project" value="UniProtKB-EC"/>
</dbReference>
<dbReference type="Gene3D" id="3.60.21.10">
    <property type="match status" value="1"/>
</dbReference>
<comment type="similarity">
    <text evidence="3">Belongs to the exportin family.</text>
</comment>
<dbReference type="Gene3D" id="1.25.10.10">
    <property type="entry name" value="Leucine-rich Repeat Variant"/>
    <property type="match status" value="1"/>
</dbReference>
<dbReference type="Pfam" id="PF25795">
    <property type="entry name" value="TPR_XPO7"/>
    <property type="match status" value="1"/>
</dbReference>
<dbReference type="Pfam" id="PF00149">
    <property type="entry name" value="Metallophos"/>
    <property type="match status" value="1"/>
</dbReference>
<dbReference type="InterPro" id="IPR016024">
    <property type="entry name" value="ARM-type_fold"/>
</dbReference>
<dbReference type="PANTHER" id="PTHR12596:SF2">
    <property type="entry name" value="EXPORTIN-7 ISOFORM X1"/>
    <property type="match status" value="1"/>
</dbReference>
<dbReference type="SUPFAM" id="SSF56300">
    <property type="entry name" value="Metallo-dependent phosphatases"/>
    <property type="match status" value="1"/>
</dbReference>
<dbReference type="InterPro" id="IPR057947">
    <property type="entry name" value="TPR_XPO7/RBP17"/>
</dbReference>
<name>A0ABD3NRL5_9STRA</name>
<comment type="caution">
    <text evidence="10">The sequence shown here is derived from an EMBL/GenBank/DDBJ whole genome shotgun (WGS) entry which is preliminary data.</text>
</comment>
<sequence>MDDVQLAQVESLCETLYLGKPLSNGGETLTREEAQTRLLSLQSSANFIPQCQYILDRSQSQYALLVASNSLTELISTHWNNFTIGQRIDIRNYVLGYLANNGPNLQDFVTLSLIKLVCRITKLGWFDDSTHRELTEDVTKFLQATIEHCILGLKLLNQLVDELNIPSSGRTLTQHRKTSVSFRDLCLFKVWQLGLTTLRQLQSRAITATPQQEVILGEQSLSLTVRCLNFDFIGTNPDESTEDVGTIQVPSNWKPVIQDPATIELLLDFYANTDPPRSSKAMEAVILLCSVRRSLFTCDKEREAFLGRVMAGIRELLKNQTGLQHQDNYHQFCRLLGRIKSNYQLSELVKTEGYLEWLELAASFTTQSIRNWQYSTNSIHYLLALWNRLVAAVPYVRPETGNKGHAEALQQHVLNVVECYIDSMLGSVETVLRSDGALEDPLEDDGSLMEQMDRLPSICRFQYSAVTNVILGKFDPLMSKYQEMMGHLVSSSTESAPQHVAEQMTILEGQLTWLTYIVGAVVGGHSWSSSKIGDGEETLDAGLSKRVLQLAQGIDYRLTSSNGAGKADSKLEMAILYYFQNFRRVVSSIGGMKLESVPSTKQKVYQNMFEHMGLGDHTVVANLIVTKIGKNLKFWPDNHEIIHKTLELLTDIASGYSSSKLLLTLDTVKYLVSHHTHEEFPFLNVPSNARHRTTFHAILVRLLLSPNGEEKLGLNFDQFMEPIVQTMTQLGGLDSSHLRSEQARLPLIGVFRDLRGVAISLHNRKSYGMMFDILEPRHTSLLSKVADLWHDQPDVIISLLRFMQEFCHNKANRVNFDQSSPNGILLFRATSDVVCAFGRRALANTGTPAGDIYKLRYKGISLALSVLNSALGGNYVCFGVFALYNDPALANALDVSLNLALSIPLDHVIAYPKLSKSVFGFIEIMFRNHIKTTMALDTNVFMQLMNAVHEGLQSSDAQIGSTCANTVDHLATFYYENNGKDKPEMHNLNNAKEILREESNVQPVSAPVTVCGDIHGQFYDLAELFRIGGQCPESNYLFMGDYVDRGYYSLETVTLLVALKVRYRGRITILRGNHESRQITQVYGFYDECLRKYGNANVWKHFTDTFDYLPMTAVVADRIFCLHGGLSPSIDTLDHARDLDRVQEVPHEGPMCDLVWSDPDDRCGNQAAIMEVDDEVDHLDKEQIHEHIKFSQFDPAPRDETWHKSPRTPDYFL</sequence>
<dbReference type="EC" id="3.1.3.16" evidence="8"/>
<dbReference type="GO" id="GO:0015031">
    <property type="term" value="P:protein transport"/>
    <property type="evidence" value="ECO:0007669"/>
    <property type="project" value="UniProtKB-KW"/>
</dbReference>
<dbReference type="PRINTS" id="PR00114">
    <property type="entry name" value="STPHPHTASE"/>
</dbReference>
<dbReference type="EMBL" id="JALLPJ020001020">
    <property type="protein sequence ID" value="KAL3777893.1"/>
    <property type="molecule type" value="Genomic_DNA"/>
</dbReference>
<keyword evidence="6" id="KW-0653">Protein transport</keyword>
<dbReference type="AlphaFoldDB" id="A0ABD3NRL5"/>
<comment type="similarity">
    <text evidence="8">Belongs to the PPP phosphatase family.</text>
</comment>
<evidence type="ECO:0000256" key="2">
    <source>
        <dbReference type="ARBA" id="ARBA00004496"/>
    </source>
</evidence>
<proteinExistence type="inferred from homology"/>
<keyword evidence="7" id="KW-0539">Nucleus</keyword>
<evidence type="ECO:0000256" key="3">
    <source>
        <dbReference type="ARBA" id="ARBA00009466"/>
    </source>
</evidence>
<evidence type="ECO:0000256" key="6">
    <source>
        <dbReference type="ARBA" id="ARBA00022927"/>
    </source>
</evidence>
<evidence type="ECO:0000259" key="9">
    <source>
        <dbReference type="PROSITE" id="PS50166"/>
    </source>
</evidence>
<feature type="domain" description="Importin N-terminal" evidence="9">
    <location>
        <begin position="34"/>
        <end position="100"/>
    </location>
</feature>
<evidence type="ECO:0000256" key="8">
    <source>
        <dbReference type="RuleBase" id="RU004273"/>
    </source>
</evidence>
<evidence type="ECO:0000256" key="4">
    <source>
        <dbReference type="ARBA" id="ARBA00022448"/>
    </source>
</evidence>
<evidence type="ECO:0000256" key="7">
    <source>
        <dbReference type="ARBA" id="ARBA00023242"/>
    </source>
</evidence>
<dbReference type="GO" id="GO:0005737">
    <property type="term" value="C:cytoplasm"/>
    <property type="evidence" value="ECO:0007669"/>
    <property type="project" value="UniProtKB-SubCell"/>
</dbReference>
<dbReference type="InterPro" id="IPR011989">
    <property type="entry name" value="ARM-like"/>
</dbReference>
<reference evidence="10 11" key="1">
    <citation type="submission" date="2024-10" db="EMBL/GenBank/DDBJ databases">
        <title>Updated reference genomes for cyclostephanoid diatoms.</title>
        <authorList>
            <person name="Roberts W.R."/>
            <person name="Alverson A.J."/>
        </authorList>
    </citation>
    <scope>NUCLEOTIDE SEQUENCE [LARGE SCALE GENOMIC DNA]</scope>
    <source>
        <strain evidence="10 11">AJA010-31</strain>
    </source>
</reference>
<dbReference type="SMART" id="SM00156">
    <property type="entry name" value="PP2Ac"/>
    <property type="match status" value="1"/>
</dbReference>
<comment type="catalytic activity">
    <reaction evidence="8">
        <text>O-phospho-L-threonyl-[protein] + H2O = L-threonyl-[protein] + phosphate</text>
        <dbReference type="Rhea" id="RHEA:47004"/>
        <dbReference type="Rhea" id="RHEA-COMP:11060"/>
        <dbReference type="Rhea" id="RHEA-COMP:11605"/>
        <dbReference type="ChEBI" id="CHEBI:15377"/>
        <dbReference type="ChEBI" id="CHEBI:30013"/>
        <dbReference type="ChEBI" id="CHEBI:43474"/>
        <dbReference type="ChEBI" id="CHEBI:61977"/>
        <dbReference type="EC" id="3.1.3.16"/>
    </reaction>
</comment>